<keyword evidence="1" id="KW-0812">Transmembrane</keyword>
<evidence type="ECO:0000313" key="2">
    <source>
        <dbReference type="EMBL" id="JAH96375.1"/>
    </source>
</evidence>
<feature type="transmembrane region" description="Helical" evidence="1">
    <location>
        <begin position="25"/>
        <end position="45"/>
    </location>
</feature>
<proteinExistence type="predicted"/>
<reference evidence="2" key="1">
    <citation type="submission" date="2014-11" db="EMBL/GenBank/DDBJ databases">
        <authorList>
            <person name="Amaro Gonzalez C."/>
        </authorList>
    </citation>
    <scope>NUCLEOTIDE SEQUENCE</scope>
</reference>
<organism evidence="2">
    <name type="scientific">Anguilla anguilla</name>
    <name type="common">European freshwater eel</name>
    <name type="synonym">Muraena anguilla</name>
    <dbReference type="NCBI Taxonomy" id="7936"/>
    <lineage>
        <taxon>Eukaryota</taxon>
        <taxon>Metazoa</taxon>
        <taxon>Chordata</taxon>
        <taxon>Craniata</taxon>
        <taxon>Vertebrata</taxon>
        <taxon>Euteleostomi</taxon>
        <taxon>Actinopterygii</taxon>
        <taxon>Neopterygii</taxon>
        <taxon>Teleostei</taxon>
        <taxon>Anguilliformes</taxon>
        <taxon>Anguillidae</taxon>
        <taxon>Anguilla</taxon>
    </lineage>
</organism>
<reference evidence="2" key="2">
    <citation type="journal article" date="2015" name="Fish Shellfish Immunol.">
        <title>Early steps in the European eel (Anguilla anguilla)-Vibrio vulnificus interaction in the gills: Role of the RtxA13 toxin.</title>
        <authorList>
            <person name="Callol A."/>
            <person name="Pajuelo D."/>
            <person name="Ebbesson L."/>
            <person name="Teles M."/>
            <person name="MacKenzie S."/>
            <person name="Amaro C."/>
        </authorList>
    </citation>
    <scope>NUCLEOTIDE SEQUENCE</scope>
</reference>
<dbReference type="AlphaFoldDB" id="A0A0E9X3C9"/>
<evidence type="ECO:0000256" key="1">
    <source>
        <dbReference type="SAM" id="Phobius"/>
    </source>
</evidence>
<dbReference type="EMBL" id="GBXM01012202">
    <property type="protein sequence ID" value="JAH96375.1"/>
    <property type="molecule type" value="Transcribed_RNA"/>
</dbReference>
<sequence>MQAHKSTPFHHPMSMKSMCLRQPSGIVNIFMLQGLFFIFQVLFSFQRKKPSLLYKHVDLIFYIFNSRDQRRGKKRGKKVFD</sequence>
<name>A0A0E9X3C9_ANGAN</name>
<protein>
    <submittedName>
        <fullName evidence="2">Uncharacterized protein</fullName>
    </submittedName>
</protein>
<keyword evidence="1" id="KW-1133">Transmembrane helix</keyword>
<keyword evidence="1" id="KW-0472">Membrane</keyword>
<accession>A0A0E9X3C9</accession>